<evidence type="ECO:0000256" key="1">
    <source>
        <dbReference type="SAM" id="MobiDB-lite"/>
    </source>
</evidence>
<proteinExistence type="predicted"/>
<protein>
    <submittedName>
        <fullName evidence="2">Uncharacterized protein</fullName>
    </submittedName>
</protein>
<keyword evidence="3" id="KW-1185">Reference proteome</keyword>
<dbReference type="RefSeq" id="WP_157064633.1">
    <property type="nucleotide sequence ID" value="NZ_CAAAIP010000004.1"/>
</dbReference>
<evidence type="ECO:0000313" key="2">
    <source>
        <dbReference type="EMBL" id="KTD70802.1"/>
    </source>
</evidence>
<sequence length="51" mass="5830">MITRTLFRKITLIFYLCATVLLLSSCIRTTDSNQQDVSTSEEFGNSDPGWR</sequence>
<dbReference type="PATRIC" id="fig|40335.7.peg.3006"/>
<gene>
    <name evidence="2" type="ORF">Ltuc_2813</name>
</gene>
<evidence type="ECO:0000313" key="3">
    <source>
        <dbReference type="Proteomes" id="UP000054693"/>
    </source>
</evidence>
<comment type="caution">
    <text evidence="2">The sequence shown here is derived from an EMBL/GenBank/DDBJ whole genome shotgun (WGS) entry which is preliminary data.</text>
</comment>
<reference evidence="2 3" key="1">
    <citation type="submission" date="2015-11" db="EMBL/GenBank/DDBJ databases">
        <title>Genomic analysis of 38 Legionella species identifies large and diverse effector repertoires.</title>
        <authorList>
            <person name="Burstein D."/>
            <person name="Amaro F."/>
            <person name="Zusman T."/>
            <person name="Lifshitz Z."/>
            <person name="Cohen O."/>
            <person name="Gilbert J.A."/>
            <person name="Pupko T."/>
            <person name="Shuman H.A."/>
            <person name="Segal G."/>
        </authorList>
    </citation>
    <scope>NUCLEOTIDE SEQUENCE [LARGE SCALE GENOMIC DNA]</scope>
    <source>
        <strain evidence="2 3">ATCC 49180</strain>
    </source>
</reference>
<dbReference type="Proteomes" id="UP000054693">
    <property type="component" value="Unassembled WGS sequence"/>
</dbReference>
<dbReference type="STRING" id="40335.Ltuc_2813"/>
<feature type="region of interest" description="Disordered" evidence="1">
    <location>
        <begin position="30"/>
        <end position="51"/>
    </location>
</feature>
<dbReference type="EMBL" id="LNZA01000012">
    <property type="protein sequence ID" value="KTD70802.1"/>
    <property type="molecule type" value="Genomic_DNA"/>
</dbReference>
<name>A0A0W0ZP43_9GAMM</name>
<accession>A0A0W0ZP43</accession>
<organism evidence="2 3">
    <name type="scientific">Legionella tucsonensis</name>
    <dbReference type="NCBI Taxonomy" id="40335"/>
    <lineage>
        <taxon>Bacteria</taxon>
        <taxon>Pseudomonadati</taxon>
        <taxon>Pseudomonadota</taxon>
        <taxon>Gammaproteobacteria</taxon>
        <taxon>Legionellales</taxon>
        <taxon>Legionellaceae</taxon>
        <taxon>Legionella</taxon>
    </lineage>
</organism>
<dbReference type="AlphaFoldDB" id="A0A0W0ZP43"/>
<dbReference type="PROSITE" id="PS51257">
    <property type="entry name" value="PROKAR_LIPOPROTEIN"/>
    <property type="match status" value="1"/>
</dbReference>
<feature type="compositionally biased region" description="Polar residues" evidence="1">
    <location>
        <begin position="30"/>
        <end position="43"/>
    </location>
</feature>